<dbReference type="Pfam" id="PF23209">
    <property type="entry name" value="IDM1_C"/>
    <property type="match status" value="1"/>
</dbReference>
<dbReference type="InterPro" id="IPR016181">
    <property type="entry name" value="Acyl_CoA_acyltransferase"/>
</dbReference>
<dbReference type="Gene3D" id="3.40.630.30">
    <property type="match status" value="1"/>
</dbReference>
<dbReference type="CDD" id="cd04301">
    <property type="entry name" value="NAT_SF"/>
    <property type="match status" value="1"/>
</dbReference>
<evidence type="ECO:0000313" key="5">
    <source>
        <dbReference type="Proteomes" id="UP000747110"/>
    </source>
</evidence>
<feature type="region of interest" description="Disordered" evidence="1">
    <location>
        <begin position="287"/>
        <end position="333"/>
    </location>
</feature>
<evidence type="ECO:0000313" key="4">
    <source>
        <dbReference type="EMBL" id="GIL98289.1"/>
    </source>
</evidence>
<protein>
    <recommendedName>
        <fullName evidence="2">N-acetyltransferase domain-containing protein</fullName>
    </recommendedName>
</protein>
<gene>
    <name evidence="3" type="ORF">Vretifemale_1296</name>
    <name evidence="4" type="ORF">Vretimale_3691</name>
</gene>
<feature type="compositionally biased region" description="Basic and acidic residues" evidence="1">
    <location>
        <begin position="313"/>
        <end position="323"/>
    </location>
</feature>
<accession>A0A8J4FDL4</accession>
<dbReference type="InterPro" id="IPR000182">
    <property type="entry name" value="GNAT_dom"/>
</dbReference>
<dbReference type="AlphaFoldDB" id="A0A8J4FDL4"/>
<dbReference type="GO" id="GO:0016747">
    <property type="term" value="F:acyltransferase activity, transferring groups other than amino-acyl groups"/>
    <property type="evidence" value="ECO:0007669"/>
    <property type="project" value="InterPro"/>
</dbReference>
<organism evidence="3 5">
    <name type="scientific">Volvox reticuliferus</name>
    <dbReference type="NCBI Taxonomy" id="1737510"/>
    <lineage>
        <taxon>Eukaryota</taxon>
        <taxon>Viridiplantae</taxon>
        <taxon>Chlorophyta</taxon>
        <taxon>core chlorophytes</taxon>
        <taxon>Chlorophyceae</taxon>
        <taxon>CS clade</taxon>
        <taxon>Chlamydomonadales</taxon>
        <taxon>Volvocaceae</taxon>
        <taxon>Volvox</taxon>
    </lineage>
</organism>
<reference evidence="3" key="1">
    <citation type="journal article" date="2021" name="Proc. Natl. Acad. Sci. U.S.A.">
        <title>Three genomes in the algal genus Volvox reveal the fate of a haploid sex-determining region after a transition to homothallism.</title>
        <authorList>
            <person name="Yamamoto K."/>
            <person name="Hamaji T."/>
            <person name="Kawai-Toyooka H."/>
            <person name="Matsuzaki R."/>
            <person name="Takahashi F."/>
            <person name="Nishimura Y."/>
            <person name="Kawachi M."/>
            <person name="Noguchi H."/>
            <person name="Minakuchi Y."/>
            <person name="Umen J.G."/>
            <person name="Toyoda A."/>
            <person name="Nozaki H."/>
        </authorList>
    </citation>
    <scope>NUCLEOTIDE SEQUENCE</scope>
    <source>
        <strain evidence="4">NIES-3785</strain>
        <strain evidence="3">NIES-3786</strain>
    </source>
</reference>
<evidence type="ECO:0000313" key="3">
    <source>
        <dbReference type="EMBL" id="GIL70568.1"/>
    </source>
</evidence>
<name>A0A8J4FDL4_9CHLO</name>
<feature type="region of interest" description="Disordered" evidence="1">
    <location>
        <begin position="381"/>
        <end position="418"/>
    </location>
</feature>
<dbReference type="OrthoDB" id="429143at2759"/>
<comment type="caution">
    <text evidence="3">The sequence shown here is derived from an EMBL/GenBank/DDBJ whole genome shotgun (WGS) entry which is preliminary data.</text>
</comment>
<sequence>MSTAQGERRLRLAATRSLLFSLPPNELFELPGRPHVVYQLRTYSNTGNAEEAAQQARLDSPFLFKAFETGQIGPKRLARMHSDKPRVATIHEYLDWTVTAQAAEGDDELDFDGFRVLVILPRYRSGWPPPGGEVTATDEPRKPRLLGAPKSPLPALQTHGKPVTAATIRSGPGYLEIPFVATHENKRGRGYCRCLVEAIEEIARALGLKKLMLCSTNDASVQSTWQHLGFEYASDEQMEEWDILHTDLVYLQNTTQMHKDVPPPRRLKPVIIRHDAFRQRCYAFVGQKRSQRPSGSAHAASIPQASRPRLCSKRSESTSKDESQSVAAREPPSAVGQAIMLEKAGILACHLAHPEENSPIVAGPQAATPHAAVSVSGRVLNRPPVDEAGQMGSGQARDDGIAGGGPPTPQPADGGHLRPLHVHAMSDPPSASQTNMPGPLWSSAAGSVNCLPSTGLEHACEGRPHGIRSDHGIPVGGGCHAGAAAIALEASSMVNGALPQDLGAGGFQQHGGWAGSEKAGVACSQAQIGPVQAGSGRGGVELVHCPTFLQQVPHLGPHSGPAHITLGSGSSLHPGAQVGMLVDSTVCAGPSAASSVQLTGQQLHSAGAQPGSMQRGQFGYLPGLQEAGPYDHVMAVSGSGLQTEGAE</sequence>
<evidence type="ECO:0000259" key="2">
    <source>
        <dbReference type="PROSITE" id="PS51186"/>
    </source>
</evidence>
<evidence type="ECO:0000256" key="1">
    <source>
        <dbReference type="SAM" id="MobiDB-lite"/>
    </source>
</evidence>
<proteinExistence type="predicted"/>
<dbReference type="Proteomes" id="UP000747110">
    <property type="component" value="Unassembled WGS sequence"/>
</dbReference>
<keyword evidence="5" id="KW-1185">Reference proteome</keyword>
<dbReference type="InterPro" id="IPR056511">
    <property type="entry name" value="IDM1_C"/>
</dbReference>
<dbReference type="Proteomes" id="UP000722791">
    <property type="component" value="Unassembled WGS sequence"/>
</dbReference>
<dbReference type="SUPFAM" id="SSF55729">
    <property type="entry name" value="Acyl-CoA N-acyltransferases (Nat)"/>
    <property type="match status" value="1"/>
</dbReference>
<dbReference type="PROSITE" id="PS51186">
    <property type="entry name" value="GNAT"/>
    <property type="match status" value="1"/>
</dbReference>
<dbReference type="EMBL" id="BNCQ01000005">
    <property type="protein sequence ID" value="GIL98289.1"/>
    <property type="molecule type" value="Genomic_DNA"/>
</dbReference>
<feature type="domain" description="N-acetyltransferase" evidence="2">
    <location>
        <begin position="106"/>
        <end position="262"/>
    </location>
</feature>
<dbReference type="EMBL" id="BNCP01000002">
    <property type="protein sequence ID" value="GIL70568.1"/>
    <property type="molecule type" value="Genomic_DNA"/>
</dbReference>